<feature type="non-terminal residue" evidence="1">
    <location>
        <position position="65"/>
    </location>
</feature>
<comment type="caution">
    <text evidence="1">The sequence shown here is derived from an EMBL/GenBank/DDBJ whole genome shotgun (WGS) entry which is preliminary data.</text>
</comment>
<dbReference type="EMBL" id="JXTC01000010">
    <property type="protein sequence ID" value="POO00930.1"/>
    <property type="molecule type" value="Genomic_DNA"/>
</dbReference>
<keyword evidence="2" id="KW-1185">Reference proteome</keyword>
<name>A0A2P5FT17_TREOI</name>
<gene>
    <name evidence="1" type="ORF">TorRG33x02_031130</name>
</gene>
<dbReference type="OrthoDB" id="10393444at2759"/>
<evidence type="ECO:0000313" key="2">
    <source>
        <dbReference type="Proteomes" id="UP000237000"/>
    </source>
</evidence>
<dbReference type="AlphaFoldDB" id="A0A2P5FT17"/>
<protein>
    <submittedName>
        <fullName evidence="1">Uncharacterized protein</fullName>
    </submittedName>
</protein>
<sequence length="65" mass="7036">MTKDDLICCFFTHVYSVIGGATLAGDGRRGGDACSKLGTYSMPMTVFGRETVRGRKRGFGGLREK</sequence>
<dbReference type="InParanoid" id="A0A2P5FT17"/>
<organism evidence="1 2">
    <name type="scientific">Trema orientale</name>
    <name type="common">Charcoal tree</name>
    <name type="synonym">Celtis orientalis</name>
    <dbReference type="NCBI Taxonomy" id="63057"/>
    <lineage>
        <taxon>Eukaryota</taxon>
        <taxon>Viridiplantae</taxon>
        <taxon>Streptophyta</taxon>
        <taxon>Embryophyta</taxon>
        <taxon>Tracheophyta</taxon>
        <taxon>Spermatophyta</taxon>
        <taxon>Magnoliopsida</taxon>
        <taxon>eudicotyledons</taxon>
        <taxon>Gunneridae</taxon>
        <taxon>Pentapetalae</taxon>
        <taxon>rosids</taxon>
        <taxon>fabids</taxon>
        <taxon>Rosales</taxon>
        <taxon>Cannabaceae</taxon>
        <taxon>Trema</taxon>
    </lineage>
</organism>
<proteinExistence type="predicted"/>
<dbReference type="Proteomes" id="UP000237000">
    <property type="component" value="Unassembled WGS sequence"/>
</dbReference>
<evidence type="ECO:0000313" key="1">
    <source>
        <dbReference type="EMBL" id="POO00930.1"/>
    </source>
</evidence>
<reference evidence="2" key="1">
    <citation type="submission" date="2016-06" db="EMBL/GenBank/DDBJ databases">
        <title>Parallel loss of symbiosis genes in relatives of nitrogen-fixing non-legume Parasponia.</title>
        <authorList>
            <person name="Van Velzen R."/>
            <person name="Holmer R."/>
            <person name="Bu F."/>
            <person name="Rutten L."/>
            <person name="Van Zeijl A."/>
            <person name="Liu W."/>
            <person name="Santuari L."/>
            <person name="Cao Q."/>
            <person name="Sharma T."/>
            <person name="Shen D."/>
            <person name="Roswanjaya Y."/>
            <person name="Wardhani T."/>
            <person name="Kalhor M.S."/>
            <person name="Jansen J."/>
            <person name="Van den Hoogen J."/>
            <person name="Gungor B."/>
            <person name="Hartog M."/>
            <person name="Hontelez J."/>
            <person name="Verver J."/>
            <person name="Yang W.-C."/>
            <person name="Schijlen E."/>
            <person name="Repin R."/>
            <person name="Schilthuizen M."/>
            <person name="Schranz E."/>
            <person name="Heidstra R."/>
            <person name="Miyata K."/>
            <person name="Fedorova E."/>
            <person name="Kohlen W."/>
            <person name="Bisseling T."/>
            <person name="Smit S."/>
            <person name="Geurts R."/>
        </authorList>
    </citation>
    <scope>NUCLEOTIDE SEQUENCE [LARGE SCALE GENOMIC DNA]</scope>
    <source>
        <strain evidence="2">cv. RG33-2</strain>
    </source>
</reference>
<accession>A0A2P5FT17</accession>